<dbReference type="PRINTS" id="PR00385">
    <property type="entry name" value="P450"/>
</dbReference>
<dbReference type="PANTHER" id="PTHR24300:SF375">
    <property type="entry name" value="CYTOCHROME P450 FAMILY"/>
    <property type="match status" value="1"/>
</dbReference>
<dbReference type="GO" id="GO:0006805">
    <property type="term" value="P:xenobiotic metabolic process"/>
    <property type="evidence" value="ECO:0007669"/>
    <property type="project" value="TreeGrafter"/>
</dbReference>
<dbReference type="PRINTS" id="PR00463">
    <property type="entry name" value="EP450I"/>
</dbReference>
<keyword evidence="3 7" id="KW-0479">Metal-binding</keyword>
<dbReference type="InterPro" id="IPR050182">
    <property type="entry name" value="Cytochrome_P450_fam2"/>
</dbReference>
<accession>A0A914VK46</accession>
<evidence type="ECO:0000256" key="6">
    <source>
        <dbReference type="ARBA" id="ARBA00023033"/>
    </source>
</evidence>
<dbReference type="InterPro" id="IPR017972">
    <property type="entry name" value="Cyt_P450_CS"/>
</dbReference>
<keyword evidence="5 7" id="KW-0408">Iron</keyword>
<dbReference type="CDD" id="cd20617">
    <property type="entry name" value="CYP1_2-like"/>
    <property type="match status" value="1"/>
</dbReference>
<dbReference type="InterPro" id="IPR036396">
    <property type="entry name" value="Cyt_P450_sf"/>
</dbReference>
<evidence type="ECO:0000256" key="2">
    <source>
        <dbReference type="ARBA" id="ARBA00010617"/>
    </source>
</evidence>
<dbReference type="GO" id="GO:0005506">
    <property type="term" value="F:iron ion binding"/>
    <property type="evidence" value="ECO:0007669"/>
    <property type="project" value="InterPro"/>
</dbReference>
<feature type="binding site" description="axial binding residue" evidence="7">
    <location>
        <position position="447"/>
    </location>
    <ligand>
        <name>heme</name>
        <dbReference type="ChEBI" id="CHEBI:30413"/>
    </ligand>
    <ligandPart>
        <name>Fe</name>
        <dbReference type="ChEBI" id="CHEBI:18248"/>
    </ligandPart>
</feature>
<evidence type="ECO:0000256" key="3">
    <source>
        <dbReference type="ARBA" id="ARBA00022723"/>
    </source>
</evidence>
<dbReference type="InterPro" id="IPR001128">
    <property type="entry name" value="Cyt_P450"/>
</dbReference>
<evidence type="ECO:0000256" key="8">
    <source>
        <dbReference type="RuleBase" id="RU000461"/>
    </source>
</evidence>
<evidence type="ECO:0000256" key="4">
    <source>
        <dbReference type="ARBA" id="ARBA00023002"/>
    </source>
</evidence>
<keyword evidence="10" id="KW-1185">Reference proteome</keyword>
<dbReference type="Gene3D" id="1.10.630.10">
    <property type="entry name" value="Cytochrome P450"/>
    <property type="match status" value="1"/>
</dbReference>
<dbReference type="Pfam" id="PF00067">
    <property type="entry name" value="p450"/>
    <property type="match status" value="1"/>
</dbReference>
<name>A0A914VK46_9BILA</name>
<keyword evidence="6 8" id="KW-0503">Monooxygenase</keyword>
<evidence type="ECO:0000256" key="1">
    <source>
        <dbReference type="ARBA" id="ARBA00001971"/>
    </source>
</evidence>
<keyword evidence="9" id="KW-0812">Transmembrane</keyword>
<evidence type="ECO:0000256" key="9">
    <source>
        <dbReference type="SAM" id="Phobius"/>
    </source>
</evidence>
<dbReference type="WBParaSite" id="PSAMB.scaffold2139size29008.g16673.t1">
    <property type="protein sequence ID" value="PSAMB.scaffold2139size29008.g16673.t1"/>
    <property type="gene ID" value="PSAMB.scaffold2139size29008.g16673"/>
</dbReference>
<sequence length="502" mass="58077">MVSWLIIGAATVAFLFYHMYWKRRNLPPGPMPLPLFGNLHNIVFNLPGYSCHTKWHKEYNGVYTYWIGTLPIVSVSDYQLMQETFVKDGDTYTGRKRFDWLSDEFRGGNYGVIETDGPMWREQRRFSLHTLRDFGFGRNIMEEKILDEVREMTAKLRVDLGATGSAPKIDLAGYLDICVGSIINAILFGYRFEGEKLAEFYDMKEMLDNHMRLAGRPEMLLIMTLPWLRHFPPFSWAYHQAMIVNRNKMWDFFGRQVSEHERDFDPTVEPTDYCQAFLKEIYRRKEAGEDEGNFHTKQLFSHCIDLWIAGMETTITTLRWGMLHMIHNSDIQAKIHAEIDENITSDREIQMSDKNILPYTMAAVNEMQRTANILAQNLLHKTTRDTTINGYKIPEGTACAPQICAVLLNPEIFPQPERFDPTRFLNADGSPKKVDELVPFSLGKRQCLGESLARMELFLVFANLLRKFKLSISPGEEPPSLKGQMGVTVQPFSYKCCIEARR</sequence>
<evidence type="ECO:0000313" key="10">
    <source>
        <dbReference type="Proteomes" id="UP000887566"/>
    </source>
</evidence>
<dbReference type="SUPFAM" id="SSF48264">
    <property type="entry name" value="Cytochrome P450"/>
    <property type="match status" value="1"/>
</dbReference>
<evidence type="ECO:0000256" key="7">
    <source>
        <dbReference type="PIRSR" id="PIRSR602401-1"/>
    </source>
</evidence>
<evidence type="ECO:0000313" key="11">
    <source>
        <dbReference type="WBParaSite" id="PSAMB.scaffold2139size29008.g16673.t1"/>
    </source>
</evidence>
<dbReference type="GO" id="GO:0016712">
    <property type="term" value="F:oxidoreductase activity, acting on paired donors, with incorporation or reduction of molecular oxygen, reduced flavin or flavoprotein as one donor, and incorporation of one atom of oxygen"/>
    <property type="evidence" value="ECO:0007669"/>
    <property type="project" value="TreeGrafter"/>
</dbReference>
<dbReference type="PROSITE" id="PS00086">
    <property type="entry name" value="CYTOCHROME_P450"/>
    <property type="match status" value="1"/>
</dbReference>
<proteinExistence type="inferred from homology"/>
<comment type="similarity">
    <text evidence="2 8">Belongs to the cytochrome P450 family.</text>
</comment>
<evidence type="ECO:0000256" key="5">
    <source>
        <dbReference type="ARBA" id="ARBA00023004"/>
    </source>
</evidence>
<protein>
    <submittedName>
        <fullName evidence="11">Cytochrome P450</fullName>
    </submittedName>
</protein>
<dbReference type="Proteomes" id="UP000887566">
    <property type="component" value="Unplaced"/>
</dbReference>
<dbReference type="AlphaFoldDB" id="A0A914VK46"/>
<organism evidence="10 11">
    <name type="scientific">Plectus sambesii</name>
    <dbReference type="NCBI Taxonomy" id="2011161"/>
    <lineage>
        <taxon>Eukaryota</taxon>
        <taxon>Metazoa</taxon>
        <taxon>Ecdysozoa</taxon>
        <taxon>Nematoda</taxon>
        <taxon>Chromadorea</taxon>
        <taxon>Plectida</taxon>
        <taxon>Plectina</taxon>
        <taxon>Plectoidea</taxon>
        <taxon>Plectidae</taxon>
        <taxon>Plectus</taxon>
    </lineage>
</organism>
<comment type="cofactor">
    <cofactor evidence="1 7">
        <name>heme</name>
        <dbReference type="ChEBI" id="CHEBI:30413"/>
    </cofactor>
</comment>
<reference evidence="11" key="1">
    <citation type="submission" date="2022-11" db="UniProtKB">
        <authorList>
            <consortium name="WormBaseParasite"/>
        </authorList>
    </citation>
    <scope>IDENTIFICATION</scope>
</reference>
<keyword evidence="9" id="KW-1133">Transmembrane helix</keyword>
<keyword evidence="9" id="KW-0472">Membrane</keyword>
<keyword evidence="7 8" id="KW-0349">Heme</keyword>
<dbReference type="GO" id="GO:0006082">
    <property type="term" value="P:organic acid metabolic process"/>
    <property type="evidence" value="ECO:0007669"/>
    <property type="project" value="TreeGrafter"/>
</dbReference>
<dbReference type="GO" id="GO:0020037">
    <property type="term" value="F:heme binding"/>
    <property type="evidence" value="ECO:0007669"/>
    <property type="project" value="InterPro"/>
</dbReference>
<dbReference type="PANTHER" id="PTHR24300">
    <property type="entry name" value="CYTOCHROME P450 508A4-RELATED"/>
    <property type="match status" value="1"/>
</dbReference>
<keyword evidence="4 8" id="KW-0560">Oxidoreductase</keyword>
<dbReference type="GO" id="GO:0005737">
    <property type="term" value="C:cytoplasm"/>
    <property type="evidence" value="ECO:0007669"/>
    <property type="project" value="TreeGrafter"/>
</dbReference>
<dbReference type="FunFam" id="1.10.630.10:FF:000036">
    <property type="entry name" value="CYtochrome P450 family"/>
    <property type="match status" value="1"/>
</dbReference>
<feature type="transmembrane region" description="Helical" evidence="9">
    <location>
        <begin position="6"/>
        <end position="21"/>
    </location>
</feature>
<dbReference type="InterPro" id="IPR002401">
    <property type="entry name" value="Cyt_P450_E_grp-I"/>
</dbReference>